<dbReference type="Pfam" id="PF00560">
    <property type="entry name" value="LRR_1"/>
    <property type="match status" value="1"/>
</dbReference>
<dbReference type="SUPFAM" id="SSF55753">
    <property type="entry name" value="Actin depolymerizing proteins"/>
    <property type="match status" value="6"/>
</dbReference>
<dbReference type="SMART" id="SM00262">
    <property type="entry name" value="GEL"/>
    <property type="match status" value="6"/>
</dbReference>
<dbReference type="GO" id="GO:0051014">
    <property type="term" value="P:actin filament severing"/>
    <property type="evidence" value="ECO:0007669"/>
    <property type="project" value="TreeGrafter"/>
</dbReference>
<proteinExistence type="evidence at transcript level"/>
<dbReference type="PANTHER" id="PTHR11977">
    <property type="entry name" value="VILLIN"/>
    <property type="match status" value="1"/>
</dbReference>
<dbReference type="CDD" id="cd11292">
    <property type="entry name" value="gelsolin_S3_like"/>
    <property type="match status" value="1"/>
</dbReference>
<dbReference type="CDD" id="cd11288">
    <property type="entry name" value="gelsolin_S5_like"/>
    <property type="match status" value="1"/>
</dbReference>
<name>A0A9E9FT72_HALDU</name>
<dbReference type="InterPro" id="IPR007122">
    <property type="entry name" value="Villin/Gelsolin"/>
</dbReference>
<reference evidence="4" key="1">
    <citation type="submission" date="2022-03" db="EMBL/GenBank/DDBJ databases">
        <authorList>
            <person name="Mikhailov K."/>
            <person name="Kravchuk O."/>
            <person name="Lyupina Y."/>
            <person name="Adameyko K."/>
        </authorList>
    </citation>
    <scope>NUCLEOTIDE SEQUENCE</scope>
</reference>
<organism evidence="4">
    <name type="scientific">Halisarca dujardinii</name>
    <name type="common">Dujardin's slime sponge</name>
    <dbReference type="NCBI Taxonomy" id="2583056"/>
    <lineage>
        <taxon>Eukaryota</taxon>
        <taxon>Metazoa</taxon>
        <taxon>Porifera</taxon>
        <taxon>Demospongiae</taxon>
        <taxon>Verongimorpha</taxon>
        <taxon>Chondrillida</taxon>
        <taxon>Halisarcidae</taxon>
        <taxon>Halisarca</taxon>
    </lineage>
</organism>
<dbReference type="PANTHER" id="PTHR11977:SF51">
    <property type="entry name" value="PROTEIN FLIGHTLESS-1 HOMOLOG"/>
    <property type="match status" value="1"/>
</dbReference>
<dbReference type="InterPro" id="IPR007123">
    <property type="entry name" value="Gelsolin-like_dom"/>
</dbReference>
<dbReference type="GO" id="GO:0005737">
    <property type="term" value="C:cytoplasm"/>
    <property type="evidence" value="ECO:0007669"/>
    <property type="project" value="TreeGrafter"/>
</dbReference>
<dbReference type="GO" id="GO:0051016">
    <property type="term" value="P:barbed-end actin filament capping"/>
    <property type="evidence" value="ECO:0007669"/>
    <property type="project" value="TreeGrafter"/>
</dbReference>
<feature type="domain" description="Gelsolin-like" evidence="3">
    <location>
        <begin position="753"/>
        <end position="823"/>
    </location>
</feature>
<dbReference type="Pfam" id="PF00626">
    <property type="entry name" value="Gelsolin"/>
    <property type="match status" value="4"/>
</dbReference>
<dbReference type="PROSITE" id="PS51450">
    <property type="entry name" value="LRR"/>
    <property type="match status" value="3"/>
</dbReference>
<accession>A0A9E9FT72</accession>
<dbReference type="SUPFAM" id="SSF52058">
    <property type="entry name" value="L domain-like"/>
    <property type="match status" value="1"/>
</dbReference>
<dbReference type="GO" id="GO:0015629">
    <property type="term" value="C:actin cytoskeleton"/>
    <property type="evidence" value="ECO:0007669"/>
    <property type="project" value="TreeGrafter"/>
</dbReference>
<dbReference type="Gene3D" id="3.40.20.10">
    <property type="entry name" value="Severin"/>
    <property type="match status" value="6"/>
</dbReference>
<dbReference type="Pfam" id="PF13855">
    <property type="entry name" value="LRR_8"/>
    <property type="match status" value="1"/>
</dbReference>
<keyword evidence="2" id="KW-0677">Repeat</keyword>
<dbReference type="GO" id="GO:0008154">
    <property type="term" value="P:actin polymerization or depolymerization"/>
    <property type="evidence" value="ECO:0007669"/>
    <property type="project" value="TreeGrafter"/>
</dbReference>
<evidence type="ECO:0000256" key="1">
    <source>
        <dbReference type="ARBA" id="ARBA00022614"/>
    </source>
</evidence>
<feature type="domain" description="Gelsolin-like" evidence="3">
    <location>
        <begin position="1148"/>
        <end position="1218"/>
    </location>
</feature>
<dbReference type="SMART" id="SM00369">
    <property type="entry name" value="LRR_TYP"/>
    <property type="match status" value="10"/>
</dbReference>
<dbReference type="InterPro" id="IPR003591">
    <property type="entry name" value="Leu-rich_rpt_typical-subtyp"/>
</dbReference>
<dbReference type="InterPro" id="IPR029006">
    <property type="entry name" value="ADF-H/Gelsolin-like_dom_sf"/>
</dbReference>
<dbReference type="AlphaFoldDB" id="A0A9E9FT72"/>
<dbReference type="InterPro" id="IPR032675">
    <property type="entry name" value="LRR_dom_sf"/>
</dbReference>
<dbReference type="CDD" id="cd11280">
    <property type="entry name" value="gelsolin_like"/>
    <property type="match status" value="1"/>
</dbReference>
<feature type="domain" description="Gelsolin-like" evidence="3">
    <location>
        <begin position="642"/>
        <end position="708"/>
    </location>
</feature>
<dbReference type="GO" id="GO:0005634">
    <property type="term" value="C:nucleus"/>
    <property type="evidence" value="ECO:0007669"/>
    <property type="project" value="TreeGrafter"/>
</dbReference>
<dbReference type="CDD" id="cd11290">
    <property type="entry name" value="gelsolin_S1_like"/>
    <property type="match status" value="1"/>
</dbReference>
<dbReference type="PRINTS" id="PR00597">
    <property type="entry name" value="GELSOLIN"/>
</dbReference>
<dbReference type="GO" id="GO:0005546">
    <property type="term" value="F:phosphatidylinositol-4,5-bisphosphate binding"/>
    <property type="evidence" value="ECO:0007669"/>
    <property type="project" value="TreeGrafter"/>
</dbReference>
<evidence type="ECO:0000259" key="3">
    <source>
        <dbReference type="Pfam" id="PF00626"/>
    </source>
</evidence>
<dbReference type="EMBL" id="ON088646">
    <property type="protein sequence ID" value="WAQ15591.1"/>
    <property type="molecule type" value="mRNA"/>
</dbReference>
<dbReference type="GO" id="GO:0051015">
    <property type="term" value="F:actin filament binding"/>
    <property type="evidence" value="ECO:0007669"/>
    <property type="project" value="InterPro"/>
</dbReference>
<evidence type="ECO:0000256" key="2">
    <source>
        <dbReference type="ARBA" id="ARBA00022737"/>
    </source>
</evidence>
<dbReference type="CDD" id="cd11291">
    <property type="entry name" value="gelsolin_S6_like"/>
    <property type="match status" value="1"/>
</dbReference>
<keyword evidence="1" id="KW-0433">Leucine-rich repeat</keyword>
<evidence type="ECO:0000313" key="4">
    <source>
        <dbReference type="EMBL" id="WAQ15591.1"/>
    </source>
</evidence>
<feature type="domain" description="Gelsolin-like" evidence="3">
    <location>
        <begin position="514"/>
        <end position="596"/>
    </location>
</feature>
<sequence>MATATVLPFVRGVDLAKYDFEGGSFDDRLYNMKNLKWLSLNKSKVSALPEDLEKFPKLESLSASKNEVKELYSCNIPSCSNLRILGVHHNNLRESGIPTDLFNLENLVTLDFSHNEFSKLPDQLTNAKRLLVLNLGHNRLTQIPGALFVHCRDLFYLDLGNNQITALPPQLRRLEHLQTLILANNPLQHYVFKNIDKLKSLTTLNLSNTGRDLTNTQNLHMLRNLTDVDFSHNNLQRVPDGLLMLESLRRVDMSHNQIKELSSLVGSWTELITLNLSYNKLKSLPADICHCVKLRRMYLSDNELTFEGLPTNIGKLEKLEHFIAPRNSLECIPEGFGRCYKLKRLILTSNRLLTLPDGLYYLSDLKEILTDLNPDLVMPPKPTDEVEGSGEFYNIDFNAEILKAGAAVATGKSAVSSYRRKKERIERMARRRTTSVESDASADKVLKGLVRVADTKHQREVEMIKEEPEEEEVENIKARSWREALKRPDLNYKDLFPGEPGKVPGLILWQIENFYPVQVDETFHGKFYTGDCYIVLRTSFDEKSKLDWVIWYWIGNDTTIDKKTCVAMHAIHLRNMLEATCSTIREEQGDESFEFLEVFSNDVQYIEGGTASGFYSVEENAPPVKMYRVHQVKTLHLELVLPAVQTLDQGFAFIVDAGKEIFVWHGVKSTLNARSKARLVAEKISKTERKNQANITSFKHGLETDEFWAALGSPPKDAIGRDLALKDFTPMQSTLFKVKMGNGYLELPQVEIPDRSLKSSLLKEKKVYILDCGPDIFVWIGRKSPRLVRAAAMRLSGELFLLINRPQCAQVTKVLQGTEPVVFKSKFEGWDDVLSVNFNRQGGKDKKGGPVTAPKVDVSPLFKARKESMLNRVAHGLMDKYNAPLKQMQGYILEGKKFVELPKKEKGHFYTQDCYVFLCRYEYASEEKEGEDNEDEEEPDVYTHLYFWQGRDASNLGWLTFKFDFLKKIEPLLMDGKWDYQRVHQQQEDIEFLSHFGGKFIIHWGRRQEKIKVDEFSPCLYQIRANNSKICRRVVQVEAKAKSLNSAFCYVLKVPFENTGGAGIVYVWAGNKTTQEEQINAEQMGRTMFEVSYSNQTIYEGAEPENFFWVAMGGKGPHDTEAEYMKHVRLFKCSNDQGFFAITERLADFCQDDLQDDDVMILDTGLEIFLWFGRTSSEMEKKLALKSAQVYRKFLSERKIGDVRKIRLAKKGSEPHEFTRCFHGWVLWRKK</sequence>
<dbReference type="InterPro" id="IPR001611">
    <property type="entry name" value="Leu-rich_rpt"/>
</dbReference>
<dbReference type="Gene3D" id="3.80.10.10">
    <property type="entry name" value="Ribonuclease Inhibitor"/>
    <property type="match status" value="1"/>
</dbReference>
<protein>
    <submittedName>
        <fullName evidence="4">Flightless-1</fullName>
    </submittedName>
</protein>